<organism evidence="1 2">
    <name type="scientific">Clonostachys rhizophaga</name>
    <dbReference type="NCBI Taxonomy" id="160324"/>
    <lineage>
        <taxon>Eukaryota</taxon>
        <taxon>Fungi</taxon>
        <taxon>Dikarya</taxon>
        <taxon>Ascomycota</taxon>
        <taxon>Pezizomycotina</taxon>
        <taxon>Sordariomycetes</taxon>
        <taxon>Hypocreomycetidae</taxon>
        <taxon>Hypocreales</taxon>
        <taxon>Bionectriaceae</taxon>
        <taxon>Clonostachys</taxon>
    </lineage>
</organism>
<dbReference type="EMBL" id="CABFNQ020000680">
    <property type="protein sequence ID" value="CAH0022630.1"/>
    <property type="molecule type" value="Genomic_DNA"/>
</dbReference>
<reference evidence="1" key="1">
    <citation type="submission" date="2021-10" db="EMBL/GenBank/DDBJ databases">
        <authorList>
            <person name="Piombo E."/>
        </authorList>
    </citation>
    <scope>NUCLEOTIDE SEQUENCE</scope>
</reference>
<accession>A0A9N9YIN0</accession>
<gene>
    <name evidence="1" type="ORF">CRHIZ90672A_00014782</name>
</gene>
<dbReference type="Proteomes" id="UP000696573">
    <property type="component" value="Unassembled WGS sequence"/>
</dbReference>
<name>A0A9N9YIN0_9HYPO</name>
<sequence length="257" mass="29171">MFGARSLDLVPEYFGIPAEMPLDDGKLDPNNADGPFVLGTFLESLADPFEVLNGGPHRVEIPDGHVYICPQSLQNTVTFRDRHSTNHENPEIRFNCSVSSQLSVVSDTLETRYFDPEEFEFPGYICQSLDSEPIKKWLDGKQQAELYMITGVQVAKGLRATVTTKLDLGSRFGSDAKEIEHEIMPRMQNDVIVSYKATKYTLFRPSLLNLWKSRDFEHGGWMIRSEPVLVGDDYATAIKKFKERNGPILHVREQQTQ</sequence>
<comment type="caution">
    <text evidence="1">The sequence shown here is derived from an EMBL/GenBank/DDBJ whole genome shotgun (WGS) entry which is preliminary data.</text>
</comment>
<dbReference type="OrthoDB" id="4500473at2759"/>
<evidence type="ECO:0000313" key="1">
    <source>
        <dbReference type="EMBL" id="CAH0022630.1"/>
    </source>
</evidence>
<proteinExistence type="predicted"/>
<evidence type="ECO:0000313" key="2">
    <source>
        <dbReference type="Proteomes" id="UP000696573"/>
    </source>
</evidence>
<keyword evidence="2" id="KW-1185">Reference proteome</keyword>
<protein>
    <submittedName>
        <fullName evidence="1">Uncharacterized protein</fullName>
    </submittedName>
</protein>
<dbReference type="AlphaFoldDB" id="A0A9N9YIN0"/>